<dbReference type="EMBL" id="CAJNOK010004080">
    <property type="protein sequence ID" value="CAF0925291.1"/>
    <property type="molecule type" value="Genomic_DNA"/>
</dbReference>
<dbReference type="Proteomes" id="UP000677228">
    <property type="component" value="Unassembled WGS sequence"/>
</dbReference>
<evidence type="ECO:0000313" key="10">
    <source>
        <dbReference type="EMBL" id="CAF1640822.1"/>
    </source>
</evidence>
<evidence type="ECO:0000259" key="8">
    <source>
        <dbReference type="PROSITE" id="PS50262"/>
    </source>
</evidence>
<dbReference type="Proteomes" id="UP000681722">
    <property type="component" value="Unassembled WGS sequence"/>
</dbReference>
<keyword evidence="2" id="KW-1003">Cell membrane</keyword>
<evidence type="ECO:0000313" key="12">
    <source>
        <dbReference type="EMBL" id="CAF4552734.1"/>
    </source>
</evidence>
<reference evidence="10" key="1">
    <citation type="submission" date="2021-02" db="EMBL/GenBank/DDBJ databases">
        <authorList>
            <person name="Nowell W R."/>
        </authorList>
    </citation>
    <scope>NUCLEOTIDE SEQUENCE</scope>
</reference>
<evidence type="ECO:0000256" key="6">
    <source>
        <dbReference type="ARBA" id="ARBA00023170"/>
    </source>
</evidence>
<evidence type="ECO:0000313" key="13">
    <source>
        <dbReference type="Proteomes" id="UP000663829"/>
    </source>
</evidence>
<dbReference type="EMBL" id="CAJNOQ010047302">
    <property type="protein sequence ID" value="CAF1640822.1"/>
    <property type="molecule type" value="Genomic_DNA"/>
</dbReference>
<gene>
    <name evidence="10" type="ORF">GPM918_LOCUS44925</name>
    <name evidence="9" type="ORF">OVA965_LOCUS10847</name>
    <name evidence="12" type="ORF">SRO942_LOCUS47050</name>
    <name evidence="11" type="ORF">TMI583_LOCUS10843</name>
</gene>
<proteinExistence type="predicted"/>
<dbReference type="Proteomes" id="UP000663829">
    <property type="component" value="Unassembled WGS sequence"/>
</dbReference>
<evidence type="ECO:0000256" key="1">
    <source>
        <dbReference type="ARBA" id="ARBA00004651"/>
    </source>
</evidence>
<comment type="subcellular location">
    <subcellularLocation>
        <location evidence="1">Cell membrane</location>
        <topology evidence="1">Multi-pass membrane protein</topology>
    </subcellularLocation>
</comment>
<dbReference type="Gene3D" id="1.20.1070.10">
    <property type="entry name" value="Rhodopsin 7-helix transmembrane proteins"/>
    <property type="match status" value="1"/>
</dbReference>
<accession>A0A816E139</accession>
<name>A0A816E139_9BILA</name>
<keyword evidence="5 7" id="KW-0472">Membrane</keyword>
<dbReference type="InterPro" id="IPR017452">
    <property type="entry name" value="GPCR_Rhodpsn_7TM"/>
</dbReference>
<feature type="transmembrane region" description="Helical" evidence="7">
    <location>
        <begin position="110"/>
        <end position="128"/>
    </location>
</feature>
<keyword evidence="13" id="KW-1185">Reference proteome</keyword>
<dbReference type="PROSITE" id="PS50262">
    <property type="entry name" value="G_PROTEIN_RECEP_F1_2"/>
    <property type="match status" value="1"/>
</dbReference>
<evidence type="ECO:0000256" key="7">
    <source>
        <dbReference type="SAM" id="Phobius"/>
    </source>
</evidence>
<evidence type="ECO:0000256" key="2">
    <source>
        <dbReference type="ARBA" id="ARBA00022475"/>
    </source>
</evidence>
<dbReference type="GO" id="GO:0005886">
    <property type="term" value="C:plasma membrane"/>
    <property type="evidence" value="ECO:0007669"/>
    <property type="project" value="UniProtKB-SubCell"/>
</dbReference>
<dbReference type="EMBL" id="CAJOBA010004082">
    <property type="protein sequence ID" value="CAF3702395.1"/>
    <property type="molecule type" value="Genomic_DNA"/>
</dbReference>
<feature type="transmembrane region" description="Helical" evidence="7">
    <location>
        <begin position="148"/>
        <end position="171"/>
    </location>
</feature>
<dbReference type="PANTHER" id="PTHR24241">
    <property type="entry name" value="NEUROPEPTIDE RECEPTOR-RELATED G-PROTEIN COUPLED RECEPTOR"/>
    <property type="match status" value="1"/>
</dbReference>
<dbReference type="Proteomes" id="UP000682733">
    <property type="component" value="Unassembled WGS sequence"/>
</dbReference>
<keyword evidence="6" id="KW-0675">Receptor</keyword>
<dbReference type="InterPro" id="IPR000276">
    <property type="entry name" value="GPCR_Rhodpsn"/>
</dbReference>
<dbReference type="AlphaFoldDB" id="A0A816E139"/>
<evidence type="ECO:0000313" key="9">
    <source>
        <dbReference type="EMBL" id="CAF0925291.1"/>
    </source>
</evidence>
<evidence type="ECO:0000256" key="4">
    <source>
        <dbReference type="ARBA" id="ARBA00022989"/>
    </source>
</evidence>
<dbReference type="SUPFAM" id="SSF81321">
    <property type="entry name" value="Family A G protein-coupled receptor-like"/>
    <property type="match status" value="1"/>
</dbReference>
<organism evidence="10 13">
    <name type="scientific">Didymodactylos carnosus</name>
    <dbReference type="NCBI Taxonomy" id="1234261"/>
    <lineage>
        <taxon>Eukaryota</taxon>
        <taxon>Metazoa</taxon>
        <taxon>Spiralia</taxon>
        <taxon>Gnathifera</taxon>
        <taxon>Rotifera</taxon>
        <taxon>Eurotatoria</taxon>
        <taxon>Bdelloidea</taxon>
        <taxon>Philodinida</taxon>
        <taxon>Philodinidae</taxon>
        <taxon>Didymodactylos</taxon>
    </lineage>
</organism>
<dbReference type="PRINTS" id="PR00237">
    <property type="entry name" value="GPCRRHODOPSN"/>
</dbReference>
<dbReference type="GO" id="GO:0004930">
    <property type="term" value="F:G protein-coupled receptor activity"/>
    <property type="evidence" value="ECO:0007669"/>
    <property type="project" value="InterPro"/>
</dbReference>
<dbReference type="EMBL" id="CAJOBC010116203">
    <property type="protein sequence ID" value="CAF4552734.1"/>
    <property type="molecule type" value="Genomic_DNA"/>
</dbReference>
<evidence type="ECO:0000256" key="5">
    <source>
        <dbReference type="ARBA" id="ARBA00023136"/>
    </source>
</evidence>
<keyword evidence="4 7" id="KW-1133">Transmembrane helix</keyword>
<feature type="domain" description="G-protein coupled receptors family 1 profile" evidence="8">
    <location>
        <begin position="1"/>
        <end position="168"/>
    </location>
</feature>
<comment type="caution">
    <text evidence="10">The sequence shown here is derived from an EMBL/GenBank/DDBJ whole genome shotgun (WGS) entry which is preliminary data.</text>
</comment>
<evidence type="ECO:0000256" key="3">
    <source>
        <dbReference type="ARBA" id="ARBA00022692"/>
    </source>
</evidence>
<sequence>MAILYFIICRNIFIVNQSVLAKRRQSSTSTSFQLQDSSAIKLSLFTYRLTDNSVQPSRRLRYENRCHYHSSLNKSRKKSYPITVVPSSVTAQRRSTATINADADIARKKAIIMLLCIAILYFVCFSPQQINFIYATIKQHHPLFYNRLFFIIIMLFALLSTAINPIFYYIFSKYFRRRFNSIFHILCPLKFTATVHKQYLF</sequence>
<protein>
    <recommendedName>
        <fullName evidence="8">G-protein coupled receptors family 1 profile domain-containing protein</fullName>
    </recommendedName>
</protein>
<keyword evidence="3 7" id="KW-0812">Transmembrane</keyword>
<evidence type="ECO:0000313" key="11">
    <source>
        <dbReference type="EMBL" id="CAF3702395.1"/>
    </source>
</evidence>